<reference evidence="1 2" key="1">
    <citation type="submission" date="2016-10" db="EMBL/GenBank/DDBJ databases">
        <authorList>
            <person name="de Groot N.N."/>
        </authorList>
    </citation>
    <scope>NUCLEOTIDE SEQUENCE [LARGE SCALE GENOMIC DNA]</scope>
    <source>
        <strain evidence="1 2">CGMCC 1.8891</strain>
    </source>
</reference>
<dbReference type="EMBL" id="FORY01000003">
    <property type="protein sequence ID" value="SFJ25666.1"/>
    <property type="molecule type" value="Genomic_DNA"/>
</dbReference>
<accession>A0A1I3PXK2</accession>
<sequence>MTQSSHRPKRVAIFNDTSPGGHYGCFAVMGDEPFSETMRAAERLVKGGGYV</sequence>
<dbReference type="STRING" id="576117.SAMN04488138_10389"/>
<proteinExistence type="predicted"/>
<keyword evidence="2" id="KW-1185">Reference proteome</keyword>
<organism evidence="1 2">
    <name type="scientific">Celeribacter halophilus</name>
    <dbReference type="NCBI Taxonomy" id="576117"/>
    <lineage>
        <taxon>Bacteria</taxon>
        <taxon>Pseudomonadati</taxon>
        <taxon>Pseudomonadota</taxon>
        <taxon>Alphaproteobacteria</taxon>
        <taxon>Rhodobacterales</taxon>
        <taxon>Roseobacteraceae</taxon>
        <taxon>Celeribacter</taxon>
    </lineage>
</organism>
<dbReference type="RefSeq" id="WP_156444379.1">
    <property type="nucleotide sequence ID" value="NZ_FORY01000003.1"/>
</dbReference>
<name>A0A1I3PXK2_9RHOB</name>
<protein>
    <submittedName>
        <fullName evidence="1">Uncharacterized protein</fullName>
    </submittedName>
</protein>
<evidence type="ECO:0000313" key="2">
    <source>
        <dbReference type="Proteomes" id="UP000183299"/>
    </source>
</evidence>
<evidence type="ECO:0000313" key="1">
    <source>
        <dbReference type="EMBL" id="SFJ25666.1"/>
    </source>
</evidence>
<gene>
    <name evidence="1" type="ORF">SAMN04488138_10389</name>
</gene>
<dbReference type="Proteomes" id="UP000183299">
    <property type="component" value="Unassembled WGS sequence"/>
</dbReference>
<dbReference type="GeneID" id="98667165"/>
<dbReference type="AlphaFoldDB" id="A0A1I3PXK2"/>